<feature type="compositionally biased region" description="Polar residues" evidence="1">
    <location>
        <begin position="1"/>
        <end position="11"/>
    </location>
</feature>
<reference evidence="2 3" key="1">
    <citation type="submission" date="2023-07" db="EMBL/GenBank/DDBJ databases">
        <title>Sequencing the genomes of 1000 actinobacteria strains.</title>
        <authorList>
            <person name="Klenk H.-P."/>
        </authorList>
    </citation>
    <scope>NUCLEOTIDE SEQUENCE [LARGE SCALE GENOMIC DNA]</scope>
    <source>
        <strain evidence="2 3">GD13</strain>
    </source>
</reference>
<evidence type="ECO:0000256" key="1">
    <source>
        <dbReference type="SAM" id="MobiDB-lite"/>
    </source>
</evidence>
<dbReference type="GO" id="GO:0051301">
    <property type="term" value="P:cell division"/>
    <property type="evidence" value="ECO:0007669"/>
    <property type="project" value="UniProtKB-KW"/>
</dbReference>
<accession>A0ABT9NQG6</accession>
<evidence type="ECO:0000313" key="3">
    <source>
        <dbReference type="Proteomes" id="UP001240447"/>
    </source>
</evidence>
<proteinExistence type="predicted"/>
<gene>
    <name evidence="2" type="ORF">J2S59_002365</name>
</gene>
<comment type="caution">
    <text evidence="2">The sequence shown here is derived from an EMBL/GenBank/DDBJ whole genome shotgun (WGS) entry which is preliminary data.</text>
</comment>
<dbReference type="Proteomes" id="UP001240447">
    <property type="component" value="Unassembled WGS sequence"/>
</dbReference>
<name>A0ABT9NQG6_9ACTN</name>
<feature type="region of interest" description="Disordered" evidence="1">
    <location>
        <begin position="1"/>
        <end position="22"/>
    </location>
</feature>
<keyword evidence="2" id="KW-0132">Cell division</keyword>
<dbReference type="EMBL" id="JAUSQM010000001">
    <property type="protein sequence ID" value="MDP9822556.1"/>
    <property type="molecule type" value="Genomic_DNA"/>
</dbReference>
<organism evidence="2 3">
    <name type="scientific">Nocardioides massiliensis</name>
    <dbReference type="NCBI Taxonomy" id="1325935"/>
    <lineage>
        <taxon>Bacteria</taxon>
        <taxon>Bacillati</taxon>
        <taxon>Actinomycetota</taxon>
        <taxon>Actinomycetes</taxon>
        <taxon>Propionibacteriales</taxon>
        <taxon>Nocardioidaceae</taxon>
        <taxon>Nocardioides</taxon>
    </lineage>
</organism>
<keyword evidence="2" id="KW-0131">Cell cycle</keyword>
<keyword evidence="3" id="KW-1185">Reference proteome</keyword>
<evidence type="ECO:0000313" key="2">
    <source>
        <dbReference type="EMBL" id="MDP9822556.1"/>
    </source>
</evidence>
<sequence>MSRARTGNTGLALTPSGPEGARVDVNDRLDALRTAITAARAMPMSTSVVVNRAEMLRLVDELQAAVDEAGAESGRVLAERDRLIAEANAQADQIIKDAHFERDRLVSDTEVFSVARRKGEALVIDAQTEASELRKETDDYVDSSLANFEITLERTLEAVRRGRDRLAGRAALDRLGGDDVDAIRLPEHLEADR</sequence>
<protein>
    <submittedName>
        <fullName evidence="2">Cell division septum initiation protein DivIVA</fullName>
    </submittedName>
</protein>